<keyword evidence="2" id="KW-1185">Reference proteome</keyword>
<evidence type="ECO:0000313" key="1">
    <source>
        <dbReference type="EMBL" id="CAG8473203.1"/>
    </source>
</evidence>
<name>A0ACA9KIZ2_9GLOM</name>
<gene>
    <name evidence="1" type="ORF">ACOLOM_LOCUS1681</name>
</gene>
<proteinExistence type="predicted"/>
<dbReference type="Proteomes" id="UP000789525">
    <property type="component" value="Unassembled WGS sequence"/>
</dbReference>
<dbReference type="EMBL" id="CAJVPT010002011">
    <property type="protein sequence ID" value="CAG8473203.1"/>
    <property type="molecule type" value="Genomic_DNA"/>
</dbReference>
<accession>A0ACA9KIZ2</accession>
<comment type="caution">
    <text evidence="1">The sequence shown here is derived from an EMBL/GenBank/DDBJ whole genome shotgun (WGS) entry which is preliminary data.</text>
</comment>
<sequence length="343" mass="38137">MSSQKKPIITYFGPAGSHTHQAALENFGDNVIYQPLETIDAAELAASDPDSAAISGITCAELYGLNVLARGIQDLRGNKTRFFILGNSSNKSTGNDRTLILFTVDHRKSGALCDGIKIFKDNDINLTKIDSRPSLQRHWHYVFFVEFQGHKDDDKFFSSIFGNKEEQNSVENEITGDLQHTRVSPALAVETSVFAVPTNPTPKVEVSSNADDDDPPTFPLIDGIQRAKSSSSSNSLSTTSKKMKPLEKANKLRKKVALEPGHSPLDWARLEVDLGNSACLRAYHARNFKDIDRINRDSRYVELKLKKARTERDLATTSKRAHLQKGLYKVPCIIFPWASGAFR</sequence>
<protein>
    <submittedName>
        <fullName evidence="1">3743_t:CDS:1</fullName>
    </submittedName>
</protein>
<organism evidence="1 2">
    <name type="scientific">Acaulospora colombiana</name>
    <dbReference type="NCBI Taxonomy" id="27376"/>
    <lineage>
        <taxon>Eukaryota</taxon>
        <taxon>Fungi</taxon>
        <taxon>Fungi incertae sedis</taxon>
        <taxon>Mucoromycota</taxon>
        <taxon>Glomeromycotina</taxon>
        <taxon>Glomeromycetes</taxon>
        <taxon>Diversisporales</taxon>
        <taxon>Acaulosporaceae</taxon>
        <taxon>Acaulospora</taxon>
    </lineage>
</organism>
<reference evidence="1" key="1">
    <citation type="submission" date="2021-06" db="EMBL/GenBank/DDBJ databases">
        <authorList>
            <person name="Kallberg Y."/>
            <person name="Tangrot J."/>
            <person name="Rosling A."/>
        </authorList>
    </citation>
    <scope>NUCLEOTIDE SEQUENCE</scope>
    <source>
        <strain evidence="1">CL356</strain>
    </source>
</reference>
<evidence type="ECO:0000313" key="2">
    <source>
        <dbReference type="Proteomes" id="UP000789525"/>
    </source>
</evidence>